<feature type="region of interest" description="Disordered" evidence="5">
    <location>
        <begin position="204"/>
        <end position="239"/>
    </location>
</feature>
<dbReference type="PROSITE" id="PS51257">
    <property type="entry name" value="PROKAR_LIPOPROTEIN"/>
    <property type="match status" value="1"/>
</dbReference>
<feature type="region of interest" description="Disordered" evidence="5">
    <location>
        <begin position="1475"/>
        <end position="1495"/>
    </location>
</feature>
<keyword evidence="1" id="KW-0805">Transcription regulation</keyword>
<organism evidence="6 7">
    <name type="scientific">Pristionchus pacificus</name>
    <name type="common">Parasitic nematode worm</name>
    <dbReference type="NCBI Taxonomy" id="54126"/>
    <lineage>
        <taxon>Eukaryota</taxon>
        <taxon>Metazoa</taxon>
        <taxon>Ecdysozoa</taxon>
        <taxon>Nematoda</taxon>
        <taxon>Chromadorea</taxon>
        <taxon>Rhabditida</taxon>
        <taxon>Rhabditina</taxon>
        <taxon>Diplogasteromorpha</taxon>
        <taxon>Diplogasteroidea</taxon>
        <taxon>Neodiplogasteridae</taxon>
        <taxon>Pristionchus</taxon>
    </lineage>
</organism>
<dbReference type="PANTHER" id="PTHR46587">
    <property type="entry name" value="NUCLEAR HORMONE RECEPTOR FAMILY"/>
    <property type="match status" value="1"/>
</dbReference>
<dbReference type="EnsemblMetazoa" id="PPA25350.1">
    <property type="protein sequence ID" value="PPA25350.1"/>
    <property type="gene ID" value="WBGene00114904"/>
</dbReference>
<feature type="compositionally biased region" description="Basic and acidic residues" evidence="5">
    <location>
        <begin position="868"/>
        <end position="899"/>
    </location>
</feature>
<feature type="region of interest" description="Disordered" evidence="5">
    <location>
        <begin position="931"/>
        <end position="953"/>
    </location>
</feature>
<protein>
    <submittedName>
        <fullName evidence="6">Nuclear receptor</fullName>
    </submittedName>
</protein>
<dbReference type="PANTHER" id="PTHR46587:SF7">
    <property type="entry name" value="NUCLEAR HORMONE RECEPTOR FAMILY MEMBER NHR-19"/>
    <property type="match status" value="1"/>
</dbReference>
<sequence length="1516" mass="175484">MARAERAPSQDMKKALLHWFNTVGSGGCGGQKVDEMSDLWREHLPALLLYLKGGCQKLNGVRGESAIQVYEEAMTYMKSCPESECMAASLNSSRAANGSELEISKIEWMNRATENQDYNRWFNVLFECPEDEEIEENEDMEEARTPVDAGDARTPTESFDKSIERKGEDTFTFTTPSNIPMRHSFYERDVCNLMVTPRLSARRQLPVPNSEPRPFMVPHSVTRGSPITEQLNSPAMREKRREREMRALQQKLSQAQEDRDAKEIEVKKLSHNVQQLYESNRQLKEKVSDHIRELAKESKDREEAENETEELRKEKTSLIEIVDELSNQIKKWKHDYELWIVETSRLTERNKELDHKVNIKSRELADIKDEMRAGANALMETRESEQKEKKKVEELRQKVIYMNDNLEEMKEDWRRRLKEKENEIIEIECSNHSKIGEMNELVMRKEAEMKALMDEMEMERMKGVQLKDNFETEMKMMKEDVENVRSKMMDEMKEKTMKLDQLEADREKIDKESIEKAREMTKKMNELEMKTIEMESNNISLKQRLSVSSSNVERLTQEVEDLTKKNEVVNGANDQLKETIGEMEEQIRIRERELNRLKEVDEMNRTMKDKIDKLMKENEEAKEKAYTAMLENDKFTAIIEKMRREYEERMNERDWNDTCLRSEITTANKDKDHAEESLRNVMKEREGEKMKNEETINELTTKVDNAEKELCNLQFVHKNEMKKIKVLESELKKNGEAKKQNEEMKESMDRLKRELENERETGKENMESVVSKKKELEIELVKKEKIIDKLTEENARLKEHVKELTVNDTSMTTVRDDMRGTLLPQRTLMDFDEEPTQLEAKSNLSRMKEKEKDKETEYTELTQVMNTKNERMMEDKENDKTDTKLPPNDRRQLPPTDSKSRIKEIAERNAKTMPHLRSSHAVEQMSPNFSQEGLKDGIVRPSSTKESSSTTTIDRMQMENEENLRLALQPRRDLIGRRRLQCALSPLPQHTGGKDDLLELINRLTSVDVYLRNKKFDAIQAKKEASKLHDELLTQIELLTMLEWAVSIPIFNILPPEDRLILLKNFAVENLVIEHGYYTASLQVDDVWLISNGTCMPRNVNVLPEESKCKVSADRKWRQEKLYQQMTEVSIDEVATPLRNLRLSNEEVAVLKLLRLFSVTGGYLGVGGGNEISEGSRRLTNEFRNRVIAALFAHYECIKREDDAERLGNVLLLLSGLLHFYSCRIVARAIGEASEQDGKFSVYIGTIDGVRRMVFNEVDGGQERVPADTGVNPADPFGAYDDNHIINAEHEKTIFVPRPYRPGQKKEEEEQTTTTTTTTTHRDPLPVSRPSLPSPPRVNLPQRPQITRPPVTLPPLPRTTTPFQGDPTGLRSGTCQNSIFYISTPINGPTRLTFTHFAIAVTVDQCARTCHEFNCAIAHYNPINGHCEFNPSTAFAIRNGQCPAWPSLHYRNNVVASEPVRIFCVACQKPRRRINRGSKRSTNAREFPGLTNSETHLSGLSHRLESHLTQGFADEE</sequence>
<keyword evidence="2" id="KW-0804">Transcription</keyword>
<dbReference type="SMART" id="SM00430">
    <property type="entry name" value="HOLI"/>
    <property type="match status" value="1"/>
</dbReference>
<evidence type="ECO:0000313" key="7">
    <source>
        <dbReference type="Proteomes" id="UP000005239"/>
    </source>
</evidence>
<proteinExistence type="predicted"/>
<keyword evidence="4" id="KW-0175">Coiled coil</keyword>
<dbReference type="Pfam" id="PF00104">
    <property type="entry name" value="Hormone_recep"/>
    <property type="match status" value="1"/>
</dbReference>
<evidence type="ECO:0000256" key="2">
    <source>
        <dbReference type="ARBA" id="ARBA00023163"/>
    </source>
</evidence>
<feature type="coiled-coil region" evidence="4">
    <location>
        <begin position="664"/>
        <end position="807"/>
    </location>
</feature>
<dbReference type="InterPro" id="IPR035500">
    <property type="entry name" value="NHR-like_dom_sf"/>
</dbReference>
<evidence type="ECO:0000313" key="6">
    <source>
        <dbReference type="EnsemblMetazoa" id="PPA25350.1"/>
    </source>
</evidence>
<reference evidence="6" key="2">
    <citation type="submission" date="2022-06" db="UniProtKB">
        <authorList>
            <consortium name="EnsemblMetazoa"/>
        </authorList>
    </citation>
    <scope>IDENTIFICATION</scope>
    <source>
        <strain evidence="6">PS312</strain>
    </source>
</reference>
<dbReference type="SUPFAM" id="SSF48508">
    <property type="entry name" value="Nuclear receptor ligand-binding domain"/>
    <property type="match status" value="1"/>
</dbReference>
<name>A0A2A6CJ36_PRIPA</name>
<dbReference type="InterPro" id="IPR000536">
    <property type="entry name" value="Nucl_hrmn_rcpt_lig-bd"/>
</dbReference>
<feature type="region of interest" description="Disordered" evidence="5">
    <location>
        <begin position="134"/>
        <end position="160"/>
    </location>
</feature>
<dbReference type="Gene3D" id="1.10.565.10">
    <property type="entry name" value="Retinoid X Receptor"/>
    <property type="match status" value="1"/>
</dbReference>
<dbReference type="Proteomes" id="UP000005239">
    <property type="component" value="Unassembled WGS sequence"/>
</dbReference>
<feature type="compositionally biased region" description="Polar residues" evidence="5">
    <location>
        <begin position="222"/>
        <end position="233"/>
    </location>
</feature>
<feature type="region of interest" description="Disordered" evidence="5">
    <location>
        <begin position="1296"/>
        <end position="1369"/>
    </location>
</feature>
<evidence type="ECO:0000256" key="5">
    <source>
        <dbReference type="SAM" id="MobiDB-lite"/>
    </source>
</evidence>
<feature type="compositionally biased region" description="Low complexity" evidence="5">
    <location>
        <begin position="1312"/>
        <end position="1331"/>
    </location>
</feature>
<evidence type="ECO:0000256" key="3">
    <source>
        <dbReference type="ARBA" id="ARBA00023170"/>
    </source>
</evidence>
<reference evidence="7" key="1">
    <citation type="journal article" date="2008" name="Nat. Genet.">
        <title>The Pristionchus pacificus genome provides a unique perspective on nematode lifestyle and parasitism.</title>
        <authorList>
            <person name="Dieterich C."/>
            <person name="Clifton S.W."/>
            <person name="Schuster L.N."/>
            <person name="Chinwalla A."/>
            <person name="Delehaunty K."/>
            <person name="Dinkelacker I."/>
            <person name="Fulton L."/>
            <person name="Fulton R."/>
            <person name="Godfrey J."/>
            <person name="Minx P."/>
            <person name="Mitreva M."/>
            <person name="Roeseler W."/>
            <person name="Tian H."/>
            <person name="Witte H."/>
            <person name="Yang S.P."/>
            <person name="Wilson R.K."/>
            <person name="Sommer R.J."/>
        </authorList>
    </citation>
    <scope>NUCLEOTIDE SEQUENCE [LARGE SCALE GENOMIC DNA]</scope>
    <source>
        <strain evidence="7">PS312</strain>
    </source>
</reference>
<evidence type="ECO:0000256" key="1">
    <source>
        <dbReference type="ARBA" id="ARBA00023015"/>
    </source>
</evidence>
<feature type="compositionally biased region" description="Low complexity" evidence="5">
    <location>
        <begin position="942"/>
        <end position="952"/>
    </location>
</feature>
<keyword evidence="3" id="KW-0675">Receptor</keyword>
<dbReference type="PROSITE" id="PS51843">
    <property type="entry name" value="NR_LBD"/>
    <property type="match status" value="1"/>
</dbReference>
<feature type="region of interest" description="Disordered" evidence="5">
    <location>
        <begin position="866"/>
        <end position="899"/>
    </location>
</feature>
<evidence type="ECO:0000256" key="4">
    <source>
        <dbReference type="SAM" id="Coils"/>
    </source>
</evidence>
<gene>
    <name evidence="6" type="primary">WBGene00114904</name>
</gene>
<accession>A0A2A6CJ36</accession>
<accession>A0A8R1YI40</accession>
<keyword evidence="7" id="KW-1185">Reference proteome</keyword>